<dbReference type="VEuPathDB" id="FungiDB:H310_09902"/>
<protein>
    <submittedName>
        <fullName evidence="1">Uncharacterized protein</fullName>
    </submittedName>
</protein>
<evidence type="ECO:0000313" key="1">
    <source>
        <dbReference type="EMBL" id="RHY30372.1"/>
    </source>
</evidence>
<reference evidence="1 2" key="1">
    <citation type="submission" date="2018-08" db="EMBL/GenBank/DDBJ databases">
        <title>Aphanomyces genome sequencing and annotation.</title>
        <authorList>
            <person name="Minardi D."/>
            <person name="Oidtmann B."/>
            <person name="Van Der Giezen M."/>
            <person name="Studholme D.J."/>
        </authorList>
    </citation>
    <scope>NUCLEOTIDE SEQUENCE [LARGE SCALE GENOMIC DNA]</scope>
    <source>
        <strain evidence="1 2">NJM0002</strain>
    </source>
</reference>
<dbReference type="AlphaFoldDB" id="A0A3R6VY49"/>
<comment type="caution">
    <text evidence="1">The sequence shown here is derived from an EMBL/GenBank/DDBJ whole genome shotgun (WGS) entry which is preliminary data.</text>
</comment>
<dbReference type="Proteomes" id="UP000285060">
    <property type="component" value="Unassembled WGS sequence"/>
</dbReference>
<accession>A0A3R6VY49</accession>
<sequence length="221" mass="24327">MTASVCVVFGLFSFLPRSAHIPAITRPSTTTLTSVVAKFTDSHLATYVQCHARTIACILALSGVTVVLVHTEPWKLCLLAVAGLILLPVMLQHSFLVHEQKKSSTHFVAGCGVELQNTPKKDEQVQPVVMDQIVLTNNQLVPPLLDPSYNVTFPLPCVMPALPMDGRKGLMPKNVLQIREEMFAKAMGSLRSLSPRNQPVVHHLDLIKYAEEIDELESQVL</sequence>
<keyword evidence="2" id="KW-1185">Reference proteome</keyword>
<proteinExistence type="predicted"/>
<gene>
    <name evidence="1" type="ORF">DYB32_004368</name>
</gene>
<name>A0A3R6VY49_9STRA</name>
<evidence type="ECO:0000313" key="2">
    <source>
        <dbReference type="Proteomes" id="UP000285060"/>
    </source>
</evidence>
<organism evidence="1 2">
    <name type="scientific">Aphanomyces invadans</name>
    <dbReference type="NCBI Taxonomy" id="157072"/>
    <lineage>
        <taxon>Eukaryota</taxon>
        <taxon>Sar</taxon>
        <taxon>Stramenopiles</taxon>
        <taxon>Oomycota</taxon>
        <taxon>Saprolegniomycetes</taxon>
        <taxon>Saprolegniales</taxon>
        <taxon>Verrucalvaceae</taxon>
        <taxon>Aphanomyces</taxon>
    </lineage>
</organism>
<dbReference type="EMBL" id="QUSY01000325">
    <property type="protein sequence ID" value="RHY30372.1"/>
    <property type="molecule type" value="Genomic_DNA"/>
</dbReference>